<dbReference type="EMBL" id="JFYO01000004">
    <property type="protein sequence ID" value="EZP28213.1"/>
    <property type="molecule type" value="Genomic_DNA"/>
</dbReference>
<dbReference type="Proteomes" id="UP000024001">
    <property type="component" value="Unassembled WGS sequence"/>
</dbReference>
<organism evidence="2 3">
    <name type="scientific">Microbacterium oleivorans</name>
    <dbReference type="NCBI Taxonomy" id="273677"/>
    <lineage>
        <taxon>Bacteria</taxon>
        <taxon>Bacillati</taxon>
        <taxon>Actinomycetota</taxon>
        <taxon>Actinomycetes</taxon>
        <taxon>Micrococcales</taxon>
        <taxon>Microbacteriaceae</taxon>
        <taxon>Microbacterium</taxon>
    </lineage>
</organism>
<dbReference type="InterPro" id="IPR046491">
    <property type="entry name" value="DUF6584"/>
</dbReference>
<keyword evidence="1" id="KW-0812">Transmembrane</keyword>
<name>A0A031FUH7_9MICO</name>
<evidence type="ECO:0000313" key="2">
    <source>
        <dbReference type="EMBL" id="EZP28213.1"/>
    </source>
</evidence>
<feature type="transmembrane region" description="Helical" evidence="1">
    <location>
        <begin position="195"/>
        <end position="213"/>
    </location>
</feature>
<keyword evidence="1" id="KW-0472">Membrane</keyword>
<gene>
    <name evidence="2" type="ORF">BW34_01190</name>
</gene>
<keyword evidence="1" id="KW-1133">Transmembrane helix</keyword>
<comment type="caution">
    <text evidence="2">The sequence shown here is derived from an EMBL/GenBank/DDBJ whole genome shotgun (WGS) entry which is preliminary data.</text>
</comment>
<feature type="transmembrane region" description="Helical" evidence="1">
    <location>
        <begin position="125"/>
        <end position="152"/>
    </location>
</feature>
<accession>A0A031FUH7</accession>
<dbReference type="Pfam" id="PF20225">
    <property type="entry name" value="DUF6584"/>
    <property type="match status" value="1"/>
</dbReference>
<dbReference type="OrthoDB" id="5123861at2"/>
<dbReference type="PATRIC" id="fig|273677.3.peg.1174"/>
<evidence type="ECO:0000256" key="1">
    <source>
        <dbReference type="SAM" id="Phobius"/>
    </source>
</evidence>
<protein>
    <recommendedName>
        <fullName evidence="4">Tetratricopeptide repeat protein</fullName>
    </recommendedName>
</protein>
<evidence type="ECO:0000313" key="3">
    <source>
        <dbReference type="Proteomes" id="UP000024001"/>
    </source>
</evidence>
<reference evidence="2 3" key="1">
    <citation type="submission" date="2014-03" db="EMBL/GenBank/DDBJ databases">
        <title>Draft Genome Sequences of 13 Willow Endophytes.</title>
        <authorList>
            <person name="Gan H.Y."/>
            <person name="Gan H.M."/>
            <person name="Savka M.A."/>
            <person name="Hudson A.O."/>
        </authorList>
    </citation>
    <scope>NUCLEOTIDE SEQUENCE [LARGE SCALE GENOMIC DNA]</scope>
    <source>
        <strain evidence="2 3">RIT293</strain>
    </source>
</reference>
<keyword evidence="3" id="KW-1185">Reference proteome</keyword>
<sequence length="216" mass="22969">METTDAAMADAHERAATVGIRRAARPLRSALERDPKDVDLRAALVSLYRAGGALEQAGRYSVVAPDADPDEVSAYLRWAIAQGADEARVRHLSLLDDSQPLPEDFVADLAAGRVRRTPAEAWDELGGTAMFVFAALIVITLVATFAVVIFWAPAAPFIAHFGSRLFALAWAVAFACFAVADALRHRGKGAAWKGVVSVVLFVFGAAGLVSLFTGGF</sequence>
<dbReference type="RefSeq" id="WP_036310329.1">
    <property type="nucleotide sequence ID" value="NZ_JFYO01000004.1"/>
</dbReference>
<feature type="transmembrane region" description="Helical" evidence="1">
    <location>
        <begin position="164"/>
        <end position="183"/>
    </location>
</feature>
<dbReference type="AlphaFoldDB" id="A0A031FUH7"/>
<proteinExistence type="predicted"/>
<evidence type="ECO:0008006" key="4">
    <source>
        <dbReference type="Google" id="ProtNLM"/>
    </source>
</evidence>